<keyword evidence="5" id="KW-0328">Glycosyltransferase</keyword>
<dbReference type="SUPFAM" id="SSF53756">
    <property type="entry name" value="UDP-Glycosyltransferase/glycogen phosphorylase"/>
    <property type="match status" value="1"/>
</dbReference>
<feature type="region of interest" description="Disordered" evidence="12">
    <location>
        <begin position="36"/>
        <end position="58"/>
    </location>
</feature>
<evidence type="ECO:0000256" key="9">
    <source>
        <dbReference type="ARBA" id="ARBA00022989"/>
    </source>
</evidence>
<evidence type="ECO:0000313" key="16">
    <source>
        <dbReference type="Proteomes" id="UP000541558"/>
    </source>
</evidence>
<dbReference type="GO" id="GO:0005789">
    <property type="term" value="C:endoplasmic reticulum membrane"/>
    <property type="evidence" value="ECO:0007669"/>
    <property type="project" value="UniProtKB-SubCell"/>
</dbReference>
<sequence length="607" mass="67926">MAFLHDALIAERDELANERREDEAKDMVVEMKKRVESDSNLGFPSSWPRSPSHHHTGSPSMITKDVLDFLPVIMLTGILVAVTAFMGYVFKPRNYHSLRSVAILVLGDIGRSPRMMYHAQSFAENGFVTDVVGYGGSDLTPALERLPRVKARYLSEPPTILRYLPFVIAAPIKIIHQIVSILLVLLVDIEKPPEFIVVQNPPSIPSLALVQLVGRIRGSKVIIDWHNLGYSILALKLGEKHLFVRIYKWFEATFGYSAYAHLFVTRAMRDHLVKEWDLQGHKVVLHDRPPQHFHRSSAQEAHELFQKLKPMIAVNKGLRGFLPPHTPPYSTPFTQITSAKTGNSPVTTSNLQDPRAVIAHSAPNPTALPNYSEIRSPTHRPDRPAILVSSTSWTPDEDFSILLQALAIYELRAQELSRPGSEGTLPKLLAIVTGKGPLKQKYMEEVNEMQKSWDWVRCISLWLEAEDYPVLLGAADLGVSLHSSSSGLDLPMKIVDMFGCGLPVCALNFKCLDELVKHGKNGVIFHDAGELAEQLEDLFKGFPSSQKLSALSLSLSKTAKRPLTPTNLHASSTRRNAQTRGDEWAWSSWEDNWGRVVRPLILRDVNL</sequence>
<keyword evidence="7 13" id="KW-0812">Transmembrane</keyword>
<reference evidence="15 16" key="1">
    <citation type="journal article" date="2020" name="ISME J.">
        <title>Uncovering the hidden diversity of litter-decomposition mechanisms in mushroom-forming fungi.</title>
        <authorList>
            <person name="Floudas D."/>
            <person name="Bentzer J."/>
            <person name="Ahren D."/>
            <person name="Johansson T."/>
            <person name="Persson P."/>
            <person name="Tunlid A."/>
        </authorList>
    </citation>
    <scope>NUCLEOTIDE SEQUENCE [LARGE SCALE GENOMIC DNA]</scope>
    <source>
        <strain evidence="15 16">CBS 175.51</strain>
    </source>
</reference>
<evidence type="ECO:0000256" key="5">
    <source>
        <dbReference type="ARBA" id="ARBA00022676"/>
    </source>
</evidence>
<comment type="function">
    <text evidence="11">Participates in the formation of the lipid-linked precursor oligosaccharide for N-glycosylation. Involved in assembling the dolichol-pyrophosphate-GlcNAc(2)-Man(5) intermediate on the cytoplasmic surface of the ER.</text>
</comment>
<dbReference type="PANTHER" id="PTHR13036">
    <property type="entry name" value="BETA1,4 MANNOSYLTRANSFERASE"/>
    <property type="match status" value="1"/>
</dbReference>
<keyword evidence="9 13" id="KW-1133">Transmembrane helix</keyword>
<dbReference type="Gene3D" id="3.40.50.2000">
    <property type="entry name" value="Glycogen Phosphorylase B"/>
    <property type="match status" value="1"/>
</dbReference>
<evidence type="ECO:0000256" key="13">
    <source>
        <dbReference type="SAM" id="Phobius"/>
    </source>
</evidence>
<dbReference type="Pfam" id="PF13579">
    <property type="entry name" value="Glyco_trans_4_4"/>
    <property type="match status" value="1"/>
</dbReference>
<keyword evidence="16" id="KW-1185">Reference proteome</keyword>
<comment type="pathway">
    <text evidence="2">Protein modification; protein glycosylation.</text>
</comment>
<gene>
    <name evidence="15" type="ORF">D9611_003395</name>
</gene>
<dbReference type="GO" id="GO:0004578">
    <property type="term" value="F:chitobiosyldiphosphodolichol beta-mannosyltransferase activity"/>
    <property type="evidence" value="ECO:0007669"/>
    <property type="project" value="UniProtKB-EC"/>
</dbReference>
<feature type="transmembrane region" description="Helical" evidence="13">
    <location>
        <begin position="69"/>
        <end position="90"/>
    </location>
</feature>
<feature type="domain" description="Glycosyltransferase subfamily 4-like N-terminal" evidence="14">
    <location>
        <begin position="116"/>
        <end position="284"/>
    </location>
</feature>
<dbReference type="InterPro" id="IPR026051">
    <property type="entry name" value="ALG1-like"/>
</dbReference>
<dbReference type="Pfam" id="PF13692">
    <property type="entry name" value="Glyco_trans_1_4"/>
    <property type="match status" value="1"/>
</dbReference>
<evidence type="ECO:0000313" key="15">
    <source>
        <dbReference type="EMBL" id="KAF5337251.1"/>
    </source>
</evidence>
<evidence type="ECO:0000256" key="10">
    <source>
        <dbReference type="ARBA" id="ARBA00023136"/>
    </source>
</evidence>
<dbReference type="PANTHER" id="PTHR13036:SF0">
    <property type="entry name" value="CHITOBIOSYLDIPHOSPHODOLICHOL BETA-MANNOSYLTRANSFERASE"/>
    <property type="match status" value="1"/>
</dbReference>
<proteinExistence type="predicted"/>
<evidence type="ECO:0000256" key="4">
    <source>
        <dbReference type="ARBA" id="ARBA00015841"/>
    </source>
</evidence>
<evidence type="ECO:0000256" key="11">
    <source>
        <dbReference type="ARBA" id="ARBA00024899"/>
    </source>
</evidence>
<comment type="subcellular location">
    <subcellularLocation>
        <location evidence="1">Endoplasmic reticulum membrane</location>
        <topology evidence="1">Single-pass membrane protein</topology>
    </subcellularLocation>
</comment>
<protein>
    <recommendedName>
        <fullName evidence="4">Chitobiosyldiphosphodolichol beta-mannosyltransferase</fullName>
        <ecNumber evidence="3">2.4.1.142</ecNumber>
    </recommendedName>
</protein>
<evidence type="ECO:0000256" key="1">
    <source>
        <dbReference type="ARBA" id="ARBA00004389"/>
    </source>
</evidence>
<evidence type="ECO:0000256" key="3">
    <source>
        <dbReference type="ARBA" id="ARBA00012611"/>
    </source>
</evidence>
<evidence type="ECO:0000256" key="7">
    <source>
        <dbReference type="ARBA" id="ARBA00022692"/>
    </source>
</evidence>
<evidence type="ECO:0000256" key="2">
    <source>
        <dbReference type="ARBA" id="ARBA00004922"/>
    </source>
</evidence>
<dbReference type="OrthoDB" id="614844at2759"/>
<comment type="caution">
    <text evidence="15">The sequence shown here is derived from an EMBL/GenBank/DDBJ whole genome shotgun (WGS) entry which is preliminary data.</text>
</comment>
<name>A0A8H5C8T5_9AGAR</name>
<keyword evidence="6" id="KW-0808">Transferase</keyword>
<dbReference type="InterPro" id="IPR028098">
    <property type="entry name" value="Glyco_trans_4-like_N"/>
</dbReference>
<dbReference type="Proteomes" id="UP000541558">
    <property type="component" value="Unassembled WGS sequence"/>
</dbReference>
<organism evidence="15 16">
    <name type="scientific">Ephemerocybe angulata</name>
    <dbReference type="NCBI Taxonomy" id="980116"/>
    <lineage>
        <taxon>Eukaryota</taxon>
        <taxon>Fungi</taxon>
        <taxon>Dikarya</taxon>
        <taxon>Basidiomycota</taxon>
        <taxon>Agaricomycotina</taxon>
        <taxon>Agaricomycetes</taxon>
        <taxon>Agaricomycetidae</taxon>
        <taxon>Agaricales</taxon>
        <taxon>Agaricineae</taxon>
        <taxon>Psathyrellaceae</taxon>
        <taxon>Ephemerocybe</taxon>
    </lineage>
</organism>
<dbReference type="AlphaFoldDB" id="A0A8H5C8T5"/>
<keyword evidence="8" id="KW-0256">Endoplasmic reticulum</keyword>
<evidence type="ECO:0000259" key="14">
    <source>
        <dbReference type="Pfam" id="PF13579"/>
    </source>
</evidence>
<evidence type="ECO:0000256" key="6">
    <source>
        <dbReference type="ARBA" id="ARBA00022679"/>
    </source>
</evidence>
<dbReference type="EC" id="2.4.1.142" evidence="3"/>
<evidence type="ECO:0000256" key="12">
    <source>
        <dbReference type="SAM" id="MobiDB-lite"/>
    </source>
</evidence>
<accession>A0A8H5C8T5</accession>
<evidence type="ECO:0000256" key="8">
    <source>
        <dbReference type="ARBA" id="ARBA00022824"/>
    </source>
</evidence>
<keyword evidence="10 13" id="KW-0472">Membrane</keyword>
<dbReference type="EMBL" id="JAACJK010000057">
    <property type="protein sequence ID" value="KAF5337251.1"/>
    <property type="molecule type" value="Genomic_DNA"/>
</dbReference>